<organism evidence="2 3">
    <name type="scientific">Nitrospirillum amazonense</name>
    <dbReference type="NCBI Taxonomy" id="28077"/>
    <lineage>
        <taxon>Bacteria</taxon>
        <taxon>Pseudomonadati</taxon>
        <taxon>Pseudomonadota</taxon>
        <taxon>Alphaproteobacteria</taxon>
        <taxon>Rhodospirillales</taxon>
        <taxon>Azospirillaceae</taxon>
        <taxon>Nitrospirillum</taxon>
    </lineage>
</organism>
<keyword evidence="1" id="KW-0472">Membrane</keyword>
<evidence type="ECO:0000313" key="3">
    <source>
        <dbReference type="Proteomes" id="UP000318050"/>
    </source>
</evidence>
<reference evidence="2 3" key="1">
    <citation type="submission" date="2019-06" db="EMBL/GenBank/DDBJ databases">
        <title>Genomic Encyclopedia of Type Strains, Phase IV (KMG-V): Genome sequencing to study the core and pangenomes of soil and plant-associated prokaryotes.</title>
        <authorList>
            <person name="Whitman W."/>
        </authorList>
    </citation>
    <scope>NUCLEOTIDE SEQUENCE [LARGE SCALE GENOMIC DNA]</scope>
    <source>
        <strain evidence="2 3">BR 11140</strain>
    </source>
</reference>
<dbReference type="AlphaFoldDB" id="A0A560HKP9"/>
<evidence type="ECO:0000256" key="1">
    <source>
        <dbReference type="SAM" id="Phobius"/>
    </source>
</evidence>
<protein>
    <submittedName>
        <fullName evidence="2">Uncharacterized protein</fullName>
    </submittedName>
</protein>
<sequence length="194" mass="21815">MRYPSSQENDSYVYWPILTALGLAIIAVLIVTLLVELSLLCLFSLMGLMFTAALTAAIVSVEAANAMWRRRWRRALSLMLLPLAVIPTLVWHQELARPLFLTGEILHFHALRPIYLGRIKAMPNIGAPKLALFIWGDWLATSYGVVYDESDEVALPSERRSDAWTSRADQTLLTCGYSLDMDFGGHFYFVSLSC</sequence>
<proteinExistence type="predicted"/>
<feature type="transmembrane region" description="Helical" evidence="1">
    <location>
        <begin position="37"/>
        <end position="63"/>
    </location>
</feature>
<evidence type="ECO:0000313" key="2">
    <source>
        <dbReference type="EMBL" id="TWB47088.1"/>
    </source>
</evidence>
<feature type="transmembrane region" description="Helical" evidence="1">
    <location>
        <begin position="12"/>
        <end position="31"/>
    </location>
</feature>
<keyword evidence="1" id="KW-1133">Transmembrane helix</keyword>
<name>A0A560HKP9_9PROT</name>
<feature type="transmembrane region" description="Helical" evidence="1">
    <location>
        <begin position="75"/>
        <end position="92"/>
    </location>
</feature>
<dbReference type="EMBL" id="VITT01000038">
    <property type="protein sequence ID" value="TWB47088.1"/>
    <property type="molecule type" value="Genomic_DNA"/>
</dbReference>
<dbReference type="OrthoDB" id="7358020at2"/>
<accession>A0A560HKP9</accession>
<keyword evidence="1" id="KW-0812">Transmembrane</keyword>
<dbReference type="Proteomes" id="UP000318050">
    <property type="component" value="Unassembled WGS sequence"/>
</dbReference>
<comment type="caution">
    <text evidence="2">The sequence shown here is derived from an EMBL/GenBank/DDBJ whole genome shotgun (WGS) entry which is preliminary data.</text>
</comment>
<gene>
    <name evidence="2" type="ORF">FBZ92_13838</name>
</gene>